<dbReference type="InterPro" id="IPR004117">
    <property type="entry name" value="7tm6_olfct_rcpt"/>
</dbReference>
<keyword evidence="7 9" id="KW-0675">Receptor</keyword>
<protein>
    <recommendedName>
        <fullName evidence="9">Odorant receptor</fullName>
    </recommendedName>
</protein>
<dbReference type="PANTHER" id="PTHR21137:SF42">
    <property type="entry name" value="ODORANT RECEPTOR 83A"/>
    <property type="match status" value="1"/>
</dbReference>
<evidence type="ECO:0000256" key="2">
    <source>
        <dbReference type="ARBA" id="ARBA00022606"/>
    </source>
</evidence>
<keyword evidence="8 9" id="KW-0807">Transducer</keyword>
<feature type="transmembrane region" description="Helical" evidence="9">
    <location>
        <begin position="52"/>
        <end position="71"/>
    </location>
</feature>
<comment type="caution">
    <text evidence="10">The sequence shown here is derived from an EMBL/GenBank/DDBJ whole genome shotgun (WGS) entry which is preliminary data.</text>
</comment>
<feature type="transmembrane region" description="Helical" evidence="9">
    <location>
        <begin position="83"/>
        <end position="100"/>
    </location>
</feature>
<evidence type="ECO:0000256" key="4">
    <source>
        <dbReference type="ARBA" id="ARBA00022725"/>
    </source>
</evidence>
<reference evidence="10 11" key="1">
    <citation type="submission" date="2024-08" db="EMBL/GenBank/DDBJ databases">
        <authorList>
            <person name="Will J Nash"/>
            <person name="Angela Man"/>
            <person name="Seanna McTaggart"/>
            <person name="Kendall Baker"/>
            <person name="Tom Barker"/>
            <person name="Leah Catchpole"/>
            <person name="Alex Durrant"/>
            <person name="Karim Gharbi"/>
            <person name="Naomi Irish"/>
            <person name="Gemy Kaithakottil"/>
            <person name="Debby Ku"/>
            <person name="Aaliyah Providence"/>
            <person name="Felix Shaw"/>
            <person name="David Swarbreck"/>
            <person name="Chris Watkins"/>
            <person name="Ann M. McCartney"/>
            <person name="Giulio Formenti"/>
            <person name="Alice Mouton"/>
            <person name="Noel Vella"/>
            <person name="Bjorn M von Reumont"/>
            <person name="Adriana Vella"/>
            <person name="Wilfried Haerty"/>
        </authorList>
    </citation>
    <scope>NUCLEOTIDE SEQUENCE [LARGE SCALE GENOMIC DNA]</scope>
</reference>
<keyword evidence="11" id="KW-1185">Reference proteome</keyword>
<keyword evidence="5 9" id="KW-1133">Transmembrane helix</keyword>
<evidence type="ECO:0000256" key="1">
    <source>
        <dbReference type="ARBA" id="ARBA00004141"/>
    </source>
</evidence>
<gene>
    <name evidence="10" type="ORF">XYLVIOL_LOCUS6759</name>
</gene>
<keyword evidence="2 9" id="KW-0716">Sensory transduction</keyword>
<evidence type="ECO:0000256" key="3">
    <source>
        <dbReference type="ARBA" id="ARBA00022692"/>
    </source>
</evidence>
<evidence type="ECO:0000256" key="5">
    <source>
        <dbReference type="ARBA" id="ARBA00022989"/>
    </source>
</evidence>
<comment type="similarity">
    <text evidence="9">Belongs to the insect chemoreceptor superfamily. Heteromeric odorant receptor channel (TC 1.A.69) family.</text>
</comment>
<evidence type="ECO:0000256" key="8">
    <source>
        <dbReference type="ARBA" id="ARBA00023224"/>
    </source>
</evidence>
<feature type="transmembrane region" description="Helical" evidence="9">
    <location>
        <begin position="144"/>
        <end position="166"/>
    </location>
</feature>
<sequence length="404" mass="46482">MKWESQLKVGKITSRSRTTMNDVIKVRDVLLLNERVFSICDAWPLKKSYMNFVIYASYLTVHMVIMYMDLFDALGNLKAMVDNIIDSTVATATYLLLFLLRFSKLIKQAIIVVKQEIAESKFEDVEEMRLYLAYHNISYKFSRYAAPTTTTLVVLLYLLPMLQLAMSDLGKGNGTSNAYVLPFRVHAFFDYQEDFRVFIFMYLYQFPLVFIALCHISAVSLVLSMVLHVCGKFSILSYRIKNITAISQVNLDSKIKELVIAHIKIMMTANSINSALQIFLLIDLIQTTIRMAIVTYMMLVNPDENFVSRFTYSLYMTLITSILFLYCFMGERLSHESSKVWEAYFDTDWHNLSIHDQKSMLLVMSSGRQIMHVTAGKLYTFSLIGFIGVVKTAFGYVSLLRALT</sequence>
<dbReference type="PANTHER" id="PTHR21137">
    <property type="entry name" value="ODORANT RECEPTOR"/>
    <property type="match status" value="1"/>
</dbReference>
<evidence type="ECO:0000313" key="10">
    <source>
        <dbReference type="EMBL" id="CAL7944633.1"/>
    </source>
</evidence>
<accession>A0ABP1NWM6</accession>
<organism evidence="10 11">
    <name type="scientific">Xylocopa violacea</name>
    <name type="common">Violet carpenter bee</name>
    <name type="synonym">Apis violacea</name>
    <dbReference type="NCBI Taxonomy" id="135666"/>
    <lineage>
        <taxon>Eukaryota</taxon>
        <taxon>Metazoa</taxon>
        <taxon>Ecdysozoa</taxon>
        <taxon>Arthropoda</taxon>
        <taxon>Hexapoda</taxon>
        <taxon>Insecta</taxon>
        <taxon>Pterygota</taxon>
        <taxon>Neoptera</taxon>
        <taxon>Endopterygota</taxon>
        <taxon>Hymenoptera</taxon>
        <taxon>Apocrita</taxon>
        <taxon>Aculeata</taxon>
        <taxon>Apoidea</taxon>
        <taxon>Anthophila</taxon>
        <taxon>Apidae</taxon>
        <taxon>Xylocopa</taxon>
        <taxon>Xylocopa</taxon>
    </lineage>
</organism>
<dbReference type="Proteomes" id="UP001642520">
    <property type="component" value="Unassembled WGS sequence"/>
</dbReference>
<keyword evidence="3 9" id="KW-0812">Transmembrane</keyword>
<feature type="transmembrane region" description="Helical" evidence="9">
    <location>
        <begin position="310"/>
        <end position="329"/>
    </location>
</feature>
<feature type="transmembrane region" description="Helical" evidence="9">
    <location>
        <begin position="208"/>
        <end position="231"/>
    </location>
</feature>
<evidence type="ECO:0000313" key="11">
    <source>
        <dbReference type="Proteomes" id="UP001642520"/>
    </source>
</evidence>
<feature type="transmembrane region" description="Helical" evidence="9">
    <location>
        <begin position="378"/>
        <end position="399"/>
    </location>
</feature>
<keyword evidence="4 9" id="KW-0552">Olfaction</keyword>
<proteinExistence type="inferred from homology"/>
<feature type="transmembrane region" description="Helical" evidence="9">
    <location>
        <begin position="275"/>
        <end position="298"/>
    </location>
</feature>
<keyword evidence="6 9" id="KW-0472">Membrane</keyword>
<evidence type="ECO:0000256" key="7">
    <source>
        <dbReference type="ARBA" id="ARBA00023170"/>
    </source>
</evidence>
<name>A0ABP1NWM6_XYLVO</name>
<dbReference type="EMBL" id="CAXAJV020001293">
    <property type="protein sequence ID" value="CAL7944633.1"/>
    <property type="molecule type" value="Genomic_DNA"/>
</dbReference>
<comment type="subcellular location">
    <subcellularLocation>
        <location evidence="9">Cell membrane</location>
        <topology evidence="9">Multi-pass membrane protein</topology>
    </subcellularLocation>
    <subcellularLocation>
        <location evidence="1">Membrane</location>
        <topology evidence="1">Multi-pass membrane protein</topology>
    </subcellularLocation>
</comment>
<evidence type="ECO:0000256" key="6">
    <source>
        <dbReference type="ARBA" id="ARBA00023136"/>
    </source>
</evidence>
<dbReference type="Pfam" id="PF02949">
    <property type="entry name" value="7tm_6"/>
    <property type="match status" value="1"/>
</dbReference>
<evidence type="ECO:0000256" key="9">
    <source>
        <dbReference type="RuleBase" id="RU351113"/>
    </source>
</evidence>